<sequence>MGTGRGAGRVIRQAARLARPCGTCGGAGNSWFAQIGENGALRWELDEWCDDCQVQGCDRGRGPSPVELRAEILAQHGAYRLRDEAARGAGVLKAFRDVLGLSLPEAAEALRAVRGAGYEGTYVELALVAGLADLEAPVSRRDP</sequence>
<organism evidence="1 2">
    <name type="scientific">Lentzea albida</name>
    <dbReference type="NCBI Taxonomy" id="65499"/>
    <lineage>
        <taxon>Bacteria</taxon>
        <taxon>Bacillati</taxon>
        <taxon>Actinomycetota</taxon>
        <taxon>Actinomycetes</taxon>
        <taxon>Pseudonocardiales</taxon>
        <taxon>Pseudonocardiaceae</taxon>
        <taxon>Lentzea</taxon>
    </lineage>
</organism>
<dbReference type="EMBL" id="FOFV01000019">
    <property type="protein sequence ID" value="SES25364.1"/>
    <property type="molecule type" value="Genomic_DNA"/>
</dbReference>
<dbReference type="AlphaFoldDB" id="A0A1H9VV50"/>
<dbReference type="Proteomes" id="UP000199503">
    <property type="component" value="Unassembled WGS sequence"/>
</dbReference>
<name>A0A1H9VV50_9PSEU</name>
<reference evidence="2" key="1">
    <citation type="submission" date="2016-10" db="EMBL/GenBank/DDBJ databases">
        <authorList>
            <person name="Varghese N."/>
            <person name="Submissions S."/>
        </authorList>
    </citation>
    <scope>NUCLEOTIDE SEQUENCE [LARGE SCALE GENOMIC DNA]</scope>
    <source>
        <strain evidence="2">DSM 44437</strain>
    </source>
</reference>
<dbReference type="STRING" id="65499.SAMN04488000_119139"/>
<keyword evidence="2" id="KW-1185">Reference proteome</keyword>
<evidence type="ECO:0000313" key="1">
    <source>
        <dbReference type="EMBL" id="SES25364.1"/>
    </source>
</evidence>
<gene>
    <name evidence="1" type="ORF">SAMN04488000_119139</name>
</gene>
<accession>A0A1H9VV50</accession>
<proteinExistence type="predicted"/>
<protein>
    <submittedName>
        <fullName evidence="1">Uncharacterized protein</fullName>
    </submittedName>
</protein>
<evidence type="ECO:0000313" key="2">
    <source>
        <dbReference type="Proteomes" id="UP000199503"/>
    </source>
</evidence>